<evidence type="ECO:0000259" key="3">
    <source>
        <dbReference type="Pfam" id="PF10531"/>
    </source>
</evidence>
<dbReference type="InterPro" id="IPR049712">
    <property type="entry name" value="Poly_export"/>
</dbReference>
<dbReference type="PANTHER" id="PTHR33619:SF3">
    <property type="entry name" value="POLYSACCHARIDE EXPORT PROTEIN GFCE-RELATED"/>
    <property type="match status" value="1"/>
</dbReference>
<dbReference type="Pfam" id="PF10531">
    <property type="entry name" value="SLBB"/>
    <property type="match status" value="5"/>
</dbReference>
<dbReference type="Gene3D" id="3.10.560.10">
    <property type="entry name" value="Outer membrane lipoprotein wza domain like"/>
    <property type="match status" value="6"/>
</dbReference>
<comment type="caution">
    <text evidence="4">The sequence shown here is derived from an EMBL/GenBank/DDBJ whole genome shotgun (WGS) entry which is preliminary data.</text>
</comment>
<dbReference type="InterPro" id="IPR003715">
    <property type="entry name" value="Poly_export_N"/>
</dbReference>
<dbReference type="Pfam" id="PF02563">
    <property type="entry name" value="Poly_export"/>
    <property type="match status" value="1"/>
</dbReference>
<evidence type="ECO:0000259" key="2">
    <source>
        <dbReference type="Pfam" id="PF02563"/>
    </source>
</evidence>
<feature type="domain" description="Soluble ligand binding" evidence="3">
    <location>
        <begin position="608"/>
        <end position="652"/>
    </location>
</feature>
<accession>A0A9D7XH61</accession>
<evidence type="ECO:0000313" key="4">
    <source>
        <dbReference type="EMBL" id="MBK9717507.1"/>
    </source>
</evidence>
<organism evidence="4 5">
    <name type="scientific">Candidatus Defluviibacterium haderslevense</name>
    <dbReference type="NCBI Taxonomy" id="2981993"/>
    <lineage>
        <taxon>Bacteria</taxon>
        <taxon>Pseudomonadati</taxon>
        <taxon>Bacteroidota</taxon>
        <taxon>Saprospiria</taxon>
        <taxon>Saprospirales</taxon>
        <taxon>Saprospiraceae</taxon>
        <taxon>Candidatus Defluviibacterium</taxon>
    </lineage>
</organism>
<feature type="domain" description="Polysaccharide export protein N-terminal" evidence="2">
    <location>
        <begin position="171"/>
        <end position="244"/>
    </location>
</feature>
<dbReference type="AlphaFoldDB" id="A0A9D7XH61"/>
<name>A0A9D7XH61_9BACT</name>
<evidence type="ECO:0000256" key="1">
    <source>
        <dbReference type="ARBA" id="ARBA00022729"/>
    </source>
</evidence>
<dbReference type="GO" id="GO:0015159">
    <property type="term" value="F:polysaccharide transmembrane transporter activity"/>
    <property type="evidence" value="ECO:0007669"/>
    <property type="project" value="InterPro"/>
</dbReference>
<sequence length="919" mass="103572">MKFFILSLSCWMIIFQQQVIAQTARDMEAQFRKEIEQRGISEEEFQSKLDERGIDLEQLKELSIQDAANMKGEIESIIKEIETEKSKLPKNKKAMPTAIDSKAIHNAKISVSKSAVKDSLNIERKISNPQTSFNRDSNNLPESKSPVEIWGQEIFRNKSLVVYHQGNDVKPPDTYILGVGDQVTVAIWGVSQLNEVYEINSEGYITPARMPRIFLKGVALSRAKSLISNYFKRFYRFNSNQIEVALNYSRTININIVGEVVQYGAYTLPAINTAFNALIAAGGPTNIGSVRKIKLIRRGVETTMDVYKFIINPAIDKNFYLENNDYIQVPVAGKVVSITGAIKRPYKYELIEGEDLNQLIKYAGGLNDDAIRKIIQVERIENDRKIALDVPYEQLISKGGDFALKKGDKVVVFSIKTEVEDQIFVKGEVRAPSAYKYFEGMKVSDLISKIEFTAQSNLQNVFIHRRNPDQTINVIRLNIVNVRKGIGSDNIVLQAQDESTVYKLSNYVDRSYVNATGSVRSPGKFTVDPNGTMNVKDLVMLAGGLRADTWSNAFLFRKNSHNPNDLEIIRINILKAINEDVSDQNISIMPYDSLVLLSEMNFRDFAFIEVSGAVKEPGRFQFGKGMKINDVISLAQGFAFSAATNRIDIFRIEIKDNTPTKTIVKTIQVGRDLKEFQGNSDFEIEPFDLIVVRNQPEFELQQVINIEGEVQYPGPYALINPNEKVVDVIKRAGGLSMEAFPEGATLYREQDGIGFVVLNLTNAMKKTWSNDNLILKDKDAIYIPKKKDLVRISGATNAIDLYPDKLLSSNNAINVAFYEGKNARFYIDHYAAGISKNGDPNKITVEHANGRIEKTKDHFFFKTYPKVYKGSIVNVGYKDVKTEKEKKTRKEIDWGKVMADSVGQATAILSLILLLERLN</sequence>
<gene>
    <name evidence="4" type="ORF">IPO85_08340</name>
</gene>
<dbReference type="EMBL" id="JADKFW010000004">
    <property type="protein sequence ID" value="MBK9717507.1"/>
    <property type="molecule type" value="Genomic_DNA"/>
</dbReference>
<reference evidence="4 5" key="1">
    <citation type="submission" date="2020-10" db="EMBL/GenBank/DDBJ databases">
        <title>Connecting structure to function with the recovery of over 1000 high-quality activated sludge metagenome-assembled genomes encoding full-length rRNA genes using long-read sequencing.</title>
        <authorList>
            <person name="Singleton C.M."/>
            <person name="Petriglieri F."/>
            <person name="Kristensen J.M."/>
            <person name="Kirkegaard R.H."/>
            <person name="Michaelsen T.Y."/>
            <person name="Andersen M.H."/>
            <person name="Karst S.M."/>
            <person name="Dueholm M.S."/>
            <person name="Nielsen P.H."/>
            <person name="Albertsen M."/>
        </authorList>
    </citation>
    <scope>NUCLEOTIDE SEQUENCE [LARGE SCALE GENOMIC DNA]</scope>
    <source>
        <strain evidence="4">Ribe_18-Q3-R11-54_BAT3C.373</strain>
    </source>
</reference>
<proteinExistence type="predicted"/>
<feature type="domain" description="Soluble ligand binding" evidence="3">
    <location>
        <begin position="516"/>
        <end position="560"/>
    </location>
</feature>
<feature type="domain" description="Soluble ligand binding" evidence="3">
    <location>
        <begin position="335"/>
        <end position="382"/>
    </location>
</feature>
<dbReference type="InterPro" id="IPR019554">
    <property type="entry name" value="Soluble_ligand-bd"/>
</dbReference>
<feature type="domain" description="Soluble ligand binding" evidence="3">
    <location>
        <begin position="423"/>
        <end position="465"/>
    </location>
</feature>
<dbReference type="Proteomes" id="UP000808349">
    <property type="component" value="Unassembled WGS sequence"/>
</dbReference>
<dbReference type="PANTHER" id="PTHR33619">
    <property type="entry name" value="POLYSACCHARIDE EXPORT PROTEIN GFCE-RELATED"/>
    <property type="match status" value="1"/>
</dbReference>
<evidence type="ECO:0000313" key="5">
    <source>
        <dbReference type="Proteomes" id="UP000808349"/>
    </source>
</evidence>
<protein>
    <submittedName>
        <fullName evidence="4">SLBB domain-containing protein</fullName>
    </submittedName>
</protein>
<feature type="domain" description="Soluble ligand binding" evidence="3">
    <location>
        <begin position="255"/>
        <end position="299"/>
    </location>
</feature>
<keyword evidence="1" id="KW-0732">Signal</keyword>